<dbReference type="EMBL" id="LAZR01005838">
    <property type="protein sequence ID" value="KKM96749.1"/>
    <property type="molecule type" value="Genomic_DNA"/>
</dbReference>
<name>A0A0F9LNT5_9ZZZZ</name>
<dbReference type="AlphaFoldDB" id="A0A0F9LNT5"/>
<reference evidence="1" key="1">
    <citation type="journal article" date="2015" name="Nature">
        <title>Complex archaea that bridge the gap between prokaryotes and eukaryotes.</title>
        <authorList>
            <person name="Spang A."/>
            <person name="Saw J.H."/>
            <person name="Jorgensen S.L."/>
            <person name="Zaremba-Niedzwiedzka K."/>
            <person name="Martijn J."/>
            <person name="Lind A.E."/>
            <person name="van Eijk R."/>
            <person name="Schleper C."/>
            <person name="Guy L."/>
            <person name="Ettema T.J."/>
        </authorList>
    </citation>
    <scope>NUCLEOTIDE SEQUENCE</scope>
</reference>
<proteinExistence type="predicted"/>
<gene>
    <name evidence="1" type="ORF">LCGC14_1174860</name>
</gene>
<evidence type="ECO:0000313" key="1">
    <source>
        <dbReference type="EMBL" id="KKM96749.1"/>
    </source>
</evidence>
<organism evidence="1">
    <name type="scientific">marine sediment metagenome</name>
    <dbReference type="NCBI Taxonomy" id="412755"/>
    <lineage>
        <taxon>unclassified sequences</taxon>
        <taxon>metagenomes</taxon>
        <taxon>ecological metagenomes</taxon>
    </lineage>
</organism>
<comment type="caution">
    <text evidence="1">The sequence shown here is derived from an EMBL/GenBank/DDBJ whole genome shotgun (WGS) entry which is preliminary data.</text>
</comment>
<protein>
    <submittedName>
        <fullName evidence="1">Uncharacterized protein</fullName>
    </submittedName>
</protein>
<accession>A0A0F9LNT5</accession>
<sequence length="75" mass="8477">MKQKTSYNHNHPEVLPGEVFITNCHPRDVTSVGWATKRVGSVAYDRLGGIVKELLPVFAQRWEIPDDILSSLDSR</sequence>